<comment type="caution">
    <text evidence="1">The sequence shown here is derived from an EMBL/GenBank/DDBJ whole genome shotgun (WGS) entry which is preliminary data.</text>
</comment>
<gene>
    <name evidence="1" type="ORF">Dsi01nite_076780</name>
</gene>
<protein>
    <submittedName>
        <fullName evidence="1">Uncharacterized protein</fullName>
    </submittedName>
</protein>
<dbReference type="EMBL" id="BONQ01000122">
    <property type="protein sequence ID" value="GIG49637.1"/>
    <property type="molecule type" value="Genomic_DNA"/>
</dbReference>
<organism evidence="1 2">
    <name type="scientific">Dactylosporangium siamense</name>
    <dbReference type="NCBI Taxonomy" id="685454"/>
    <lineage>
        <taxon>Bacteria</taxon>
        <taxon>Bacillati</taxon>
        <taxon>Actinomycetota</taxon>
        <taxon>Actinomycetes</taxon>
        <taxon>Micromonosporales</taxon>
        <taxon>Micromonosporaceae</taxon>
        <taxon>Dactylosporangium</taxon>
    </lineage>
</organism>
<name>A0A919PTX1_9ACTN</name>
<dbReference type="AlphaFoldDB" id="A0A919PTX1"/>
<keyword evidence="2" id="KW-1185">Reference proteome</keyword>
<dbReference type="RefSeq" id="WP_203851303.1">
    <property type="nucleotide sequence ID" value="NZ_BAAAVW010000024.1"/>
</dbReference>
<dbReference type="Proteomes" id="UP000660611">
    <property type="component" value="Unassembled WGS sequence"/>
</dbReference>
<reference evidence="1" key="1">
    <citation type="submission" date="2021-01" db="EMBL/GenBank/DDBJ databases">
        <title>Whole genome shotgun sequence of Dactylosporangium siamense NBRC 106093.</title>
        <authorList>
            <person name="Komaki H."/>
            <person name="Tamura T."/>
        </authorList>
    </citation>
    <scope>NUCLEOTIDE SEQUENCE</scope>
    <source>
        <strain evidence="1">NBRC 106093</strain>
    </source>
</reference>
<sequence length="394" mass="42231">MGIFGSREDRFARQVLTALRDAGVADARYDRDQFAIHVRHPTGGGSPSIAYLGNIFRECRDAGREERRERIARYLSAVVFPSGAPETWDEVAPLLRPLLRAVTFGLGVPAGSPSLVRRPALPMLDEVVAVDQPTSMMYVTTRQLEQWGVPASLVHDRARRNLPWSPTTPAPKPAPRPAAGAGAAVIRLVDDGDAYCASHLLLPGWLAAQAGRVGGPPVAFVPDTTGLLLAASSDGIAALFGAVEQEYRDAARPISTMAYTVDAAGAVVPYEAPAGHPLHAVVHRSEVLMAAAEYGTQAAHLGTDTDTDPFAATLTVAERPDRSVFSLATWTEGVDTLLPRADYVSFGSFLVTWDTLTREVDLDPEPGLAPERFRLRGWPHPGVVARLRAAAVTP</sequence>
<proteinExistence type="predicted"/>
<accession>A0A919PTX1</accession>
<evidence type="ECO:0000313" key="2">
    <source>
        <dbReference type="Proteomes" id="UP000660611"/>
    </source>
</evidence>
<evidence type="ECO:0000313" key="1">
    <source>
        <dbReference type="EMBL" id="GIG49637.1"/>
    </source>
</evidence>